<keyword evidence="3" id="KW-1015">Disulfide bond</keyword>
<keyword evidence="4" id="KW-1133">Transmembrane helix</keyword>
<keyword evidence="4" id="KW-0472">Membrane</keyword>
<keyword evidence="2" id="KW-0677">Repeat</keyword>
<evidence type="ECO:0000256" key="4">
    <source>
        <dbReference type="SAM" id="Phobius"/>
    </source>
</evidence>
<feature type="transmembrane region" description="Helical" evidence="4">
    <location>
        <begin position="115"/>
        <end position="148"/>
    </location>
</feature>
<dbReference type="GO" id="GO:0008045">
    <property type="term" value="P:motor neuron axon guidance"/>
    <property type="evidence" value="ECO:0007669"/>
    <property type="project" value="TreeGrafter"/>
</dbReference>
<keyword evidence="1" id="KW-0245">EGF-like domain</keyword>
<proteinExistence type="predicted"/>
<evidence type="ECO:0000259" key="5">
    <source>
        <dbReference type="Pfam" id="PF24329"/>
    </source>
</evidence>
<sequence length="150" mass="17488">MQLTPDHIPATLRRVHLRIVLEGTLFTRVFEADPNIKFTYAWDRYNVYRQRVHGVTVALVSVGYEHASCPKIVWEHQTTRVAGNDLLISMVGGFNFNIHHTYNYHQGEFLSSPPACLLVLFTYIFVSYISLVFYLFCLHIHFIIFTFFSV</sequence>
<gene>
    <name evidence="6" type="primary">Ten-m_6</name>
    <name evidence="6" type="ORF">E2C01_071859</name>
</gene>
<dbReference type="OrthoDB" id="442731at2759"/>
<evidence type="ECO:0000256" key="3">
    <source>
        <dbReference type="ARBA" id="ARBA00023157"/>
    </source>
</evidence>
<organism evidence="6 7">
    <name type="scientific">Portunus trituberculatus</name>
    <name type="common">Swimming crab</name>
    <name type="synonym">Neptunus trituberculatus</name>
    <dbReference type="NCBI Taxonomy" id="210409"/>
    <lineage>
        <taxon>Eukaryota</taxon>
        <taxon>Metazoa</taxon>
        <taxon>Ecdysozoa</taxon>
        <taxon>Arthropoda</taxon>
        <taxon>Crustacea</taxon>
        <taxon>Multicrustacea</taxon>
        <taxon>Malacostraca</taxon>
        <taxon>Eumalacostraca</taxon>
        <taxon>Eucarida</taxon>
        <taxon>Decapoda</taxon>
        <taxon>Pleocyemata</taxon>
        <taxon>Brachyura</taxon>
        <taxon>Eubrachyura</taxon>
        <taxon>Portunoidea</taxon>
        <taxon>Portunidae</taxon>
        <taxon>Portuninae</taxon>
        <taxon>Portunus</taxon>
    </lineage>
</organism>
<accession>A0A5B7I668</accession>
<keyword evidence="7" id="KW-1185">Reference proteome</keyword>
<feature type="domain" description="Teneurin 1-4-like FN-plug" evidence="5">
    <location>
        <begin position="2"/>
        <end position="79"/>
    </location>
</feature>
<protein>
    <submittedName>
        <fullName evidence="6">Teneurin-m</fullName>
    </submittedName>
</protein>
<name>A0A5B7I668_PORTR</name>
<evidence type="ECO:0000256" key="2">
    <source>
        <dbReference type="ARBA" id="ARBA00022737"/>
    </source>
</evidence>
<dbReference type="InterPro" id="IPR051216">
    <property type="entry name" value="Teneurin"/>
</dbReference>
<reference evidence="6 7" key="1">
    <citation type="submission" date="2019-05" db="EMBL/GenBank/DDBJ databases">
        <title>Another draft genome of Portunus trituberculatus and its Hox gene families provides insights of decapod evolution.</title>
        <authorList>
            <person name="Jeong J.-H."/>
            <person name="Song I."/>
            <person name="Kim S."/>
            <person name="Choi T."/>
            <person name="Kim D."/>
            <person name="Ryu S."/>
            <person name="Kim W."/>
        </authorList>
    </citation>
    <scope>NUCLEOTIDE SEQUENCE [LARGE SCALE GENOMIC DNA]</scope>
    <source>
        <tissue evidence="6">Muscle</tissue>
    </source>
</reference>
<dbReference type="AlphaFoldDB" id="A0A5B7I668"/>
<keyword evidence="4" id="KW-0812">Transmembrane</keyword>
<evidence type="ECO:0000313" key="7">
    <source>
        <dbReference type="Proteomes" id="UP000324222"/>
    </source>
</evidence>
<dbReference type="EMBL" id="VSRR010045805">
    <property type="protein sequence ID" value="MPC77406.1"/>
    <property type="molecule type" value="Genomic_DNA"/>
</dbReference>
<dbReference type="PANTHER" id="PTHR11219">
    <property type="entry name" value="TENEURIN AND N-ACETYLGLUCOSAMINE-1-PHOSPHODIESTER ALPHA-N-ACETYLGLUCOSAMINIDASE"/>
    <property type="match status" value="1"/>
</dbReference>
<dbReference type="PANTHER" id="PTHR11219:SF69">
    <property type="entry name" value="TENEURIN-A"/>
    <property type="match status" value="1"/>
</dbReference>
<evidence type="ECO:0000256" key="1">
    <source>
        <dbReference type="ARBA" id="ARBA00022536"/>
    </source>
</evidence>
<dbReference type="Pfam" id="PF24329">
    <property type="entry name" value="FN-plug_TEN1-4"/>
    <property type="match status" value="1"/>
</dbReference>
<dbReference type="InterPro" id="IPR057627">
    <property type="entry name" value="FN-plug_TEN1-4"/>
</dbReference>
<evidence type="ECO:0000313" key="6">
    <source>
        <dbReference type="EMBL" id="MPC77406.1"/>
    </source>
</evidence>
<dbReference type="Proteomes" id="UP000324222">
    <property type="component" value="Unassembled WGS sequence"/>
</dbReference>
<comment type="caution">
    <text evidence="6">The sequence shown here is derived from an EMBL/GenBank/DDBJ whole genome shotgun (WGS) entry which is preliminary data.</text>
</comment>